<dbReference type="Proteomes" id="UP001564657">
    <property type="component" value="Unassembled WGS sequence"/>
</dbReference>
<evidence type="ECO:0000313" key="1">
    <source>
        <dbReference type="EMBL" id="MEY8000463.1"/>
    </source>
</evidence>
<keyword evidence="2" id="KW-1185">Reference proteome</keyword>
<evidence type="ECO:0000313" key="2">
    <source>
        <dbReference type="Proteomes" id="UP001564657"/>
    </source>
</evidence>
<reference evidence="1 2" key="1">
    <citation type="submission" date="2024-08" db="EMBL/GenBank/DDBJ databases">
        <title>Clostridium lapicellarii sp. nov., and Clostridium renhuaiense sp. nov., two species isolated from the mud in a fermentation cellar used for producing sauce-flavour Chinese liquors.</title>
        <authorList>
            <person name="Yang F."/>
            <person name="Wang H."/>
            <person name="Chen L.Q."/>
            <person name="Zhou N."/>
            <person name="Lu J.J."/>
            <person name="Pu X.X."/>
            <person name="Wan B."/>
            <person name="Wang L."/>
            <person name="Liu S.J."/>
        </authorList>
    </citation>
    <scope>NUCLEOTIDE SEQUENCE [LARGE SCALE GENOMIC DNA]</scope>
    <source>
        <strain evidence="1 2">MT-5</strain>
    </source>
</reference>
<organism evidence="1 2">
    <name type="scientific">Clostridium moutaii</name>
    <dbReference type="NCBI Taxonomy" id="3240932"/>
    <lineage>
        <taxon>Bacteria</taxon>
        <taxon>Bacillati</taxon>
        <taxon>Bacillota</taxon>
        <taxon>Clostridia</taxon>
        <taxon>Eubacteriales</taxon>
        <taxon>Clostridiaceae</taxon>
        <taxon>Clostridium</taxon>
    </lineage>
</organism>
<comment type="caution">
    <text evidence="1">The sequence shown here is derived from an EMBL/GenBank/DDBJ whole genome shotgun (WGS) entry which is preliminary data.</text>
</comment>
<name>A0ABV4BUE7_9CLOT</name>
<protein>
    <submittedName>
        <fullName evidence="1">Uncharacterized protein</fullName>
    </submittedName>
</protein>
<proteinExistence type="predicted"/>
<dbReference type="RefSeq" id="WP_369704357.1">
    <property type="nucleotide sequence ID" value="NZ_JBGEWD010000008.1"/>
</dbReference>
<dbReference type="EMBL" id="JBGEWD010000008">
    <property type="protein sequence ID" value="MEY8000463.1"/>
    <property type="molecule type" value="Genomic_DNA"/>
</dbReference>
<sequence>MDNVNLADMFTYYQYYLLASNPKHSLVEELKRQFKIKIPTRYWPILKNLSMSIKIYMNLQIRSQIVFGIYHGVFIA</sequence>
<gene>
    <name evidence="1" type="ORF">AB8U03_09705</name>
</gene>
<accession>A0ABV4BUE7</accession>